<dbReference type="PANTHER" id="PTHR11804">
    <property type="entry name" value="PROTEASE M3 THIMET OLIGOPEPTIDASE-RELATED"/>
    <property type="match status" value="1"/>
</dbReference>
<dbReference type="Pfam" id="PF08439">
    <property type="entry name" value="Peptidase_M3_N"/>
    <property type="match status" value="1"/>
</dbReference>
<sequence>MTESLFTQTRWSLEDLFPGPQSPELEAAFQQLEAQTAALEALRPTLREDMPESAFQDILARIEQLHDLASRLYGYANLLFSEDTRNPVAQTLVARVEQFLAELANRTLFFELWWKGLPDPAAERLLAVSGDRRYWLETLRRFRPHTLSEPEEKIINLKNVTGQSALQRLYESITSRYVFRLTVDGEEKELTRDALMAYARGANPDLRAAAYQELYRVYGEEAPLLAQIYQALVRDWYNEQVTLRKHSSPISARNRMNDLPDEVVETLLEVCRANTEVFRRFFRLKARWLGVEHLRRYDIYAPVTQADKIYPFEQAAWLVLDSFEAFEPRIARLAQRVFEQRHLDSEIRHGKRAGAFCWSAVPGLTPWVLTNYNGRAHDVATLAHELGHAIHSMLAEHHSVLTFHATLPLAETASTFGEMLLVDRLLNEEQDEAVRADLLFRQMDDAYGTIQRQAFFALFERQAHEMIRQDASLEAIAAAYMDNLREQFGDAVDLSEEFQWEWVSIPHFYEAPFYVYAYAFGQLLVLSLYQQYRREGAAFRPRYLRILEAGGAKAPIQILNEAGVDVSQAAFWQGGFDVLSDLVAQLEALPLPA</sequence>
<dbReference type="NCBIfam" id="TIGR02290">
    <property type="entry name" value="M3_fam_3"/>
    <property type="match status" value="1"/>
</dbReference>
<dbReference type="Gene3D" id="1.20.140.70">
    <property type="entry name" value="Oligopeptidase f, N-terminal domain"/>
    <property type="match status" value="1"/>
</dbReference>
<dbReference type="RefSeq" id="WP_054521354.1">
    <property type="nucleotide sequence ID" value="NZ_LGKO01000003.1"/>
</dbReference>
<keyword evidence="3 6" id="KW-0378">Hydrolase</keyword>
<keyword evidence="4 6" id="KW-0862">Zinc</keyword>
<comment type="cofactor">
    <cofactor evidence="6">
        <name>Zn(2+)</name>
        <dbReference type="ChEBI" id="CHEBI:29105"/>
    </cofactor>
    <text evidence="6">Binds 1 zinc ion.</text>
</comment>
<dbReference type="InterPro" id="IPR013647">
    <property type="entry name" value="OligopepF_N_dom"/>
</dbReference>
<dbReference type="GO" id="GO:0006508">
    <property type="term" value="P:proteolysis"/>
    <property type="evidence" value="ECO:0007669"/>
    <property type="project" value="UniProtKB-KW"/>
</dbReference>
<dbReference type="GO" id="GO:0046872">
    <property type="term" value="F:metal ion binding"/>
    <property type="evidence" value="ECO:0007669"/>
    <property type="project" value="UniProtKB-UniRule"/>
</dbReference>
<feature type="domain" description="Peptidase M3A/M3B catalytic" evidence="7">
    <location>
        <begin position="201"/>
        <end position="574"/>
    </location>
</feature>
<dbReference type="PANTHER" id="PTHR11804:SF5">
    <property type="entry name" value="OLIGOENDOPEPTIDASE F"/>
    <property type="match status" value="1"/>
</dbReference>
<accession>A0A0P6XVX5</accession>
<feature type="domain" description="Oligopeptidase F N-terminal" evidence="8">
    <location>
        <begin position="132"/>
        <end position="179"/>
    </location>
</feature>
<name>A0A0P6XVX5_9CHLR</name>
<evidence type="ECO:0000259" key="8">
    <source>
        <dbReference type="Pfam" id="PF08439"/>
    </source>
</evidence>
<dbReference type="Proteomes" id="UP000050544">
    <property type="component" value="Unassembled WGS sequence"/>
</dbReference>
<evidence type="ECO:0000256" key="4">
    <source>
        <dbReference type="ARBA" id="ARBA00022833"/>
    </source>
</evidence>
<evidence type="ECO:0000256" key="3">
    <source>
        <dbReference type="ARBA" id="ARBA00022801"/>
    </source>
</evidence>
<evidence type="ECO:0000259" key="7">
    <source>
        <dbReference type="Pfam" id="PF01432"/>
    </source>
</evidence>
<comment type="similarity">
    <text evidence="6">Belongs to the peptidase M3 family.</text>
</comment>
<dbReference type="Pfam" id="PF01432">
    <property type="entry name" value="Peptidase_M3"/>
    <property type="match status" value="1"/>
</dbReference>
<dbReference type="CDD" id="cd09610">
    <property type="entry name" value="M3B_PepF"/>
    <property type="match status" value="1"/>
</dbReference>
<keyword evidence="2 6" id="KW-0479">Metal-binding</keyword>
<evidence type="ECO:0000256" key="2">
    <source>
        <dbReference type="ARBA" id="ARBA00022723"/>
    </source>
</evidence>
<dbReference type="SUPFAM" id="SSF55486">
    <property type="entry name" value="Metalloproteases ('zincins'), catalytic domain"/>
    <property type="match status" value="1"/>
</dbReference>
<evidence type="ECO:0000256" key="5">
    <source>
        <dbReference type="ARBA" id="ARBA00023049"/>
    </source>
</evidence>
<organism evidence="9 10">
    <name type="scientific">Thermanaerothrix daxensis</name>
    <dbReference type="NCBI Taxonomy" id="869279"/>
    <lineage>
        <taxon>Bacteria</taxon>
        <taxon>Bacillati</taxon>
        <taxon>Chloroflexota</taxon>
        <taxon>Anaerolineae</taxon>
        <taxon>Anaerolineales</taxon>
        <taxon>Anaerolineaceae</taxon>
        <taxon>Thermanaerothrix</taxon>
    </lineage>
</organism>
<dbReference type="InterPro" id="IPR042088">
    <property type="entry name" value="OligoPept_F_C"/>
</dbReference>
<dbReference type="OrthoDB" id="9766487at2"/>
<dbReference type="EMBL" id="LGKO01000003">
    <property type="protein sequence ID" value="KPL83377.1"/>
    <property type="molecule type" value="Genomic_DNA"/>
</dbReference>
<dbReference type="AlphaFoldDB" id="A0A0P6XVX5"/>
<dbReference type="GO" id="GO:0006518">
    <property type="term" value="P:peptide metabolic process"/>
    <property type="evidence" value="ECO:0007669"/>
    <property type="project" value="TreeGrafter"/>
</dbReference>
<dbReference type="InterPro" id="IPR045090">
    <property type="entry name" value="Pept_M3A_M3B"/>
</dbReference>
<dbReference type="InterPro" id="IPR001567">
    <property type="entry name" value="Pept_M3A_M3B_dom"/>
</dbReference>
<comment type="caution">
    <text evidence="9">The sequence shown here is derived from an EMBL/GenBank/DDBJ whole genome shotgun (WGS) entry which is preliminary data.</text>
</comment>
<dbReference type="PATRIC" id="fig|869279.4.peg.2744"/>
<evidence type="ECO:0000256" key="6">
    <source>
        <dbReference type="RuleBase" id="RU003435"/>
    </source>
</evidence>
<gene>
    <name evidence="9" type="ORF">SE15_06740</name>
</gene>
<dbReference type="InterPro" id="IPR011977">
    <property type="entry name" value="Pept_M3B_clade3"/>
</dbReference>
<keyword evidence="5 6" id="KW-0482">Metalloprotease</keyword>
<keyword evidence="10" id="KW-1185">Reference proteome</keyword>
<dbReference type="Gene3D" id="1.10.1370.20">
    <property type="entry name" value="Oligoendopeptidase f, C-terminal domain"/>
    <property type="match status" value="1"/>
</dbReference>
<dbReference type="STRING" id="869279.SE15_06740"/>
<dbReference type="GO" id="GO:0004222">
    <property type="term" value="F:metalloendopeptidase activity"/>
    <property type="evidence" value="ECO:0007669"/>
    <property type="project" value="InterPro"/>
</dbReference>
<evidence type="ECO:0000313" key="10">
    <source>
        <dbReference type="Proteomes" id="UP000050544"/>
    </source>
</evidence>
<evidence type="ECO:0000313" key="9">
    <source>
        <dbReference type="EMBL" id="KPL83377.1"/>
    </source>
</evidence>
<proteinExistence type="inferred from homology"/>
<protein>
    <submittedName>
        <fullName evidence="9">Oligoendopeptidase F</fullName>
    </submittedName>
</protein>
<keyword evidence="1 6" id="KW-0645">Protease</keyword>
<evidence type="ECO:0000256" key="1">
    <source>
        <dbReference type="ARBA" id="ARBA00022670"/>
    </source>
</evidence>
<reference evidence="9 10" key="1">
    <citation type="submission" date="2015-07" db="EMBL/GenBank/DDBJ databases">
        <title>Whole genome sequence of Thermanaerothrix daxensis DSM 23592.</title>
        <authorList>
            <person name="Hemp J."/>
            <person name="Ward L.M."/>
            <person name="Pace L.A."/>
            <person name="Fischer W.W."/>
        </authorList>
    </citation>
    <scope>NUCLEOTIDE SEQUENCE [LARGE SCALE GENOMIC DNA]</scope>
    <source>
        <strain evidence="9 10">GNS-1</strain>
    </source>
</reference>